<dbReference type="Pfam" id="PF07454">
    <property type="entry name" value="SpoIIP"/>
    <property type="match status" value="1"/>
</dbReference>
<dbReference type="InterPro" id="IPR010897">
    <property type="entry name" value="Spore_II_P"/>
</dbReference>
<proteinExistence type="predicted"/>
<comment type="caution">
    <text evidence="2">The sequence shown here is derived from an EMBL/GenBank/DDBJ whole genome shotgun (WGS) entry which is preliminary data.</text>
</comment>
<evidence type="ECO:0000256" key="1">
    <source>
        <dbReference type="SAM" id="SignalP"/>
    </source>
</evidence>
<gene>
    <name evidence="2" type="ORF">H9723_03055</name>
</gene>
<dbReference type="EMBL" id="DXAY01000072">
    <property type="protein sequence ID" value="HIZ74210.1"/>
    <property type="molecule type" value="Genomic_DNA"/>
</dbReference>
<feature type="chain" id="PRO_5039615651" evidence="1">
    <location>
        <begin position="29"/>
        <end position="396"/>
    </location>
</feature>
<evidence type="ECO:0000313" key="2">
    <source>
        <dbReference type="EMBL" id="HIZ74210.1"/>
    </source>
</evidence>
<evidence type="ECO:0000313" key="3">
    <source>
        <dbReference type="Proteomes" id="UP000824116"/>
    </source>
</evidence>
<accession>A0A9D2K081</accession>
<reference evidence="2" key="2">
    <citation type="submission" date="2021-04" db="EMBL/GenBank/DDBJ databases">
        <authorList>
            <person name="Gilroy R."/>
        </authorList>
    </citation>
    <scope>NUCLEOTIDE SEQUENCE</scope>
    <source>
        <strain evidence="2">CHK196-3914</strain>
    </source>
</reference>
<dbReference type="NCBIfam" id="TIGR02867">
    <property type="entry name" value="spore_II_P"/>
    <property type="match status" value="1"/>
</dbReference>
<feature type="signal peptide" evidence="1">
    <location>
        <begin position="1"/>
        <end position="28"/>
    </location>
</feature>
<keyword evidence="1" id="KW-0732">Signal</keyword>
<protein>
    <submittedName>
        <fullName evidence="2">Stage II sporulation protein P</fullName>
    </submittedName>
</protein>
<sequence length="396" mass="44276">MKRYRNKKAGQIKAACAAVFLAAGVTYAAVRTFADEWKYEIQQNIFRTAEEMYMPGLAYLQNGSPPDAGDWVREKALAWLPLVSYVDDHIPYESEIEDEETIARILEAQANDENTVDENGNLVGEPDESEAAASEVKPTVDMSIEKLRDFDYLLSNFYTVDSSTMIGPDQLNADDLLGRDMKIDNSTGGPKILIFHTHSQEEFADSTPGDPETSIVGVGEYLTQLLNEKGIETIHDTGVYDIINGKLDRSNAYENAEASVRPIIEANPTIEVAIDLHRDGVAEGTHLVTEINGKPTAKIMYFNGLSRSRTNGDIDYLYNPYIQDNLAFSLQMQLASESMYPGFARHIYLRAYRYNLHLLPKSLLVEAGAQTNTVEEMMNAMEVLADTLYHVIMDED</sequence>
<reference evidence="2" key="1">
    <citation type="journal article" date="2021" name="PeerJ">
        <title>Extensive microbial diversity within the chicken gut microbiome revealed by metagenomics and culture.</title>
        <authorList>
            <person name="Gilroy R."/>
            <person name="Ravi A."/>
            <person name="Getino M."/>
            <person name="Pursley I."/>
            <person name="Horton D.L."/>
            <person name="Alikhan N.F."/>
            <person name="Baker D."/>
            <person name="Gharbi K."/>
            <person name="Hall N."/>
            <person name="Watson M."/>
            <person name="Adriaenssens E.M."/>
            <person name="Foster-Nyarko E."/>
            <person name="Jarju S."/>
            <person name="Secka A."/>
            <person name="Antonio M."/>
            <person name="Oren A."/>
            <person name="Chaudhuri R.R."/>
            <person name="La Ragione R."/>
            <person name="Hildebrand F."/>
            <person name="Pallen M.J."/>
        </authorList>
    </citation>
    <scope>NUCLEOTIDE SEQUENCE</scope>
    <source>
        <strain evidence="2">CHK196-3914</strain>
    </source>
</reference>
<dbReference type="Proteomes" id="UP000824116">
    <property type="component" value="Unassembled WGS sequence"/>
</dbReference>
<name>A0A9D2K081_9FIRM</name>
<dbReference type="AlphaFoldDB" id="A0A9D2K081"/>
<organism evidence="2 3">
    <name type="scientific">Candidatus Mediterraneibacter stercoravium</name>
    <dbReference type="NCBI Taxonomy" id="2838685"/>
    <lineage>
        <taxon>Bacteria</taxon>
        <taxon>Bacillati</taxon>
        <taxon>Bacillota</taxon>
        <taxon>Clostridia</taxon>
        <taxon>Lachnospirales</taxon>
        <taxon>Lachnospiraceae</taxon>
        <taxon>Mediterraneibacter</taxon>
    </lineage>
</organism>